<sequence>MRFLLMDIGCWSIIDGIKPKLKETSTRRERSEYKQRQDYAFSTIYYGVDDQHKTLISSLNDVAEAWKLLQDKLEPKSRTSVIRLLDEFFSIHLMFTRTLLLYSYQESVNMSMDGCCTSRRYVPCVSIDKDTPT</sequence>
<accession>A0AAV4X2M8</accession>
<organism evidence="1 2">
    <name type="scientific">Caerostris extrusa</name>
    <name type="common">Bark spider</name>
    <name type="synonym">Caerostris bankana</name>
    <dbReference type="NCBI Taxonomy" id="172846"/>
    <lineage>
        <taxon>Eukaryota</taxon>
        <taxon>Metazoa</taxon>
        <taxon>Ecdysozoa</taxon>
        <taxon>Arthropoda</taxon>
        <taxon>Chelicerata</taxon>
        <taxon>Arachnida</taxon>
        <taxon>Araneae</taxon>
        <taxon>Araneomorphae</taxon>
        <taxon>Entelegynae</taxon>
        <taxon>Araneoidea</taxon>
        <taxon>Araneidae</taxon>
        <taxon>Caerostris</taxon>
    </lineage>
</organism>
<evidence type="ECO:0000313" key="1">
    <source>
        <dbReference type="EMBL" id="GIY88933.1"/>
    </source>
</evidence>
<comment type="caution">
    <text evidence="1">The sequence shown here is derived from an EMBL/GenBank/DDBJ whole genome shotgun (WGS) entry which is preliminary data.</text>
</comment>
<proteinExistence type="predicted"/>
<name>A0AAV4X2M8_CAEEX</name>
<gene>
    <name evidence="1" type="primary">AVEN_88827_1</name>
    <name evidence="1" type="ORF">CEXT_544991</name>
</gene>
<reference evidence="1 2" key="1">
    <citation type="submission" date="2021-06" db="EMBL/GenBank/DDBJ databases">
        <title>Caerostris extrusa draft genome.</title>
        <authorList>
            <person name="Kono N."/>
            <person name="Arakawa K."/>
        </authorList>
    </citation>
    <scope>NUCLEOTIDE SEQUENCE [LARGE SCALE GENOMIC DNA]</scope>
</reference>
<evidence type="ECO:0000313" key="2">
    <source>
        <dbReference type="Proteomes" id="UP001054945"/>
    </source>
</evidence>
<dbReference type="Pfam" id="PF14223">
    <property type="entry name" value="Retrotran_gag_2"/>
    <property type="match status" value="1"/>
</dbReference>
<dbReference type="AlphaFoldDB" id="A0AAV4X2M8"/>
<dbReference type="Proteomes" id="UP001054945">
    <property type="component" value="Unassembled WGS sequence"/>
</dbReference>
<protein>
    <submittedName>
        <fullName evidence="1">Uncharacterized protein</fullName>
    </submittedName>
</protein>
<dbReference type="EMBL" id="BPLR01017126">
    <property type="protein sequence ID" value="GIY88933.1"/>
    <property type="molecule type" value="Genomic_DNA"/>
</dbReference>
<keyword evidence="2" id="KW-1185">Reference proteome</keyword>